<evidence type="ECO:0000313" key="3">
    <source>
        <dbReference type="Proteomes" id="UP000066284"/>
    </source>
</evidence>
<accession>A0A0S4KKZ9</accession>
<dbReference type="InterPro" id="IPR011051">
    <property type="entry name" value="RmlC_Cupin_sf"/>
</dbReference>
<dbReference type="OrthoDB" id="9797047at2"/>
<dbReference type="InterPro" id="IPR014710">
    <property type="entry name" value="RmlC-like_jellyroll"/>
</dbReference>
<dbReference type="AlphaFoldDB" id="A0A0S4KKZ9"/>
<dbReference type="RefSeq" id="WP_062481737.1">
    <property type="nucleotide sequence ID" value="NZ_LN885086.1"/>
</dbReference>
<protein>
    <recommendedName>
        <fullName evidence="1">Cupin type-2 domain-containing protein</fullName>
    </recommendedName>
</protein>
<dbReference type="Gene3D" id="2.60.120.10">
    <property type="entry name" value="Jelly Rolls"/>
    <property type="match status" value="1"/>
</dbReference>
<feature type="domain" description="Cupin type-2" evidence="1">
    <location>
        <begin position="41"/>
        <end position="106"/>
    </location>
</feature>
<gene>
    <name evidence="2" type="ORF">NITINOP_0099</name>
</gene>
<dbReference type="PANTHER" id="PTHR36114">
    <property type="entry name" value="16.7 KDA PROTEIN IN WHIE LOCUS"/>
    <property type="match status" value="1"/>
</dbReference>
<proteinExistence type="predicted"/>
<dbReference type="EMBL" id="LN885086">
    <property type="protein sequence ID" value="CUQ65075.1"/>
    <property type="molecule type" value="Genomic_DNA"/>
</dbReference>
<dbReference type="KEGG" id="nio:NITINOP_0099"/>
<dbReference type="SUPFAM" id="SSF51182">
    <property type="entry name" value="RmlC-like cupins"/>
    <property type="match status" value="1"/>
</dbReference>
<dbReference type="Proteomes" id="UP000066284">
    <property type="component" value="Chromosome 1"/>
</dbReference>
<name>A0A0S4KKZ9_9BACT</name>
<reference evidence="3" key="1">
    <citation type="submission" date="2015-09" db="EMBL/GenBank/DDBJ databases">
        <authorList>
            <person name="Daims H."/>
        </authorList>
    </citation>
    <scope>NUCLEOTIDE SEQUENCE [LARGE SCALE GENOMIC DNA]</scope>
</reference>
<keyword evidence="3" id="KW-1185">Reference proteome</keyword>
<sequence>MVKKTLTECREFLAGDHTVLRELLHPAKENLALRYSLAHGRLAAGGRSKRHVLSSSEVYYFIAGKGRLTVDSETRSVQAGSVVYVPPGGNQWLENTGNDELEFLCLVDPAWRIEDETILE</sequence>
<dbReference type="PANTHER" id="PTHR36114:SF1">
    <property type="entry name" value="16.7 KDA PROTEIN IN WHIE LOCUS"/>
    <property type="match status" value="1"/>
</dbReference>
<dbReference type="CDD" id="cd02214">
    <property type="entry name" value="cupin_MJ1618"/>
    <property type="match status" value="1"/>
</dbReference>
<evidence type="ECO:0000259" key="1">
    <source>
        <dbReference type="Pfam" id="PF07883"/>
    </source>
</evidence>
<evidence type="ECO:0000313" key="2">
    <source>
        <dbReference type="EMBL" id="CUQ65075.1"/>
    </source>
</evidence>
<organism evidence="2 3">
    <name type="scientific">Candidatus Nitrospira inopinata</name>
    <dbReference type="NCBI Taxonomy" id="1715989"/>
    <lineage>
        <taxon>Bacteria</taxon>
        <taxon>Pseudomonadati</taxon>
        <taxon>Nitrospirota</taxon>
        <taxon>Nitrospiria</taxon>
        <taxon>Nitrospirales</taxon>
        <taxon>Nitrospiraceae</taxon>
        <taxon>Nitrospira</taxon>
    </lineage>
</organism>
<dbReference type="STRING" id="1715989.NITINOP_0099"/>
<dbReference type="InterPro" id="IPR013096">
    <property type="entry name" value="Cupin_2"/>
</dbReference>
<dbReference type="Pfam" id="PF07883">
    <property type="entry name" value="Cupin_2"/>
    <property type="match status" value="1"/>
</dbReference>
<dbReference type="InterPro" id="IPR052044">
    <property type="entry name" value="PKS_Associated_Protein"/>
</dbReference>